<evidence type="ECO:0000313" key="4">
    <source>
        <dbReference type="Proteomes" id="UP000006727"/>
    </source>
</evidence>
<feature type="coiled-coil region" evidence="2">
    <location>
        <begin position="303"/>
        <end position="330"/>
    </location>
</feature>
<comment type="similarity">
    <text evidence="1">Belongs to the PspA/Vipp/IM30 family.</text>
</comment>
<dbReference type="PANTHER" id="PTHR31088">
    <property type="entry name" value="MEMBRANE-ASSOCIATED PROTEIN VIPP1, CHLOROPLASTIC"/>
    <property type="match status" value="1"/>
</dbReference>
<evidence type="ECO:0000256" key="1">
    <source>
        <dbReference type="ARBA" id="ARBA00043985"/>
    </source>
</evidence>
<gene>
    <name evidence="3" type="primary">LOC112288096</name>
</gene>
<dbReference type="InParanoid" id="A0A7I4A7A1"/>
<proteinExistence type="inferred from homology"/>
<dbReference type="EMBL" id="ABEU02000010">
    <property type="status" value="NOT_ANNOTATED_CDS"/>
    <property type="molecule type" value="Genomic_DNA"/>
</dbReference>
<sequence length="400" mass="44207">MGTTVAPALSLPCRSSLKRVTTSAHQSACPTTQFCTVNSVHRWNLQSAPGSILSSSSPLSISGGLRVGRSSRHLGSIRHGFYFCEDWQKHATVLYARFCNYVEKKKFVSSCALAEFGYHELVANVAAHNGDGGSVGGALASEMNIFSRIARIFRSYVEQFVGSSEDPERIIDQAVEDMNTDLVKLRQTAAQVVAAKRILENKFLAAQQASNEWYKRASIALEKGDEVLAREALKRRKAFADSAKSLKSQLDQQVSVSDRILSSTRILESKIYEARNKKDLLKARAQSAKTAKEVNEVLGSVDTTSALSAYKRMEEKVERLEAEADAITQMASDDLGSKFAQLEMDVDVDDDLKALKKNMLGSSSAAAKVSGELPPWENEVLRPDRRLKPEIFKHDRRMEP</sequence>
<dbReference type="PANTHER" id="PTHR31088:SF6">
    <property type="entry name" value="PHAGE SHOCK PROTEIN A"/>
    <property type="match status" value="1"/>
</dbReference>
<name>A0A7I4A7A1_PHYPA</name>
<accession>A0A7I4A7A1</accession>
<protein>
    <submittedName>
        <fullName evidence="3">Uncharacterized protein</fullName>
    </submittedName>
</protein>
<keyword evidence="4" id="KW-1185">Reference proteome</keyword>
<dbReference type="AlphaFoldDB" id="A0A7I4A7A1"/>
<dbReference type="Pfam" id="PF04012">
    <property type="entry name" value="PspA_IM30"/>
    <property type="match status" value="1"/>
</dbReference>
<dbReference type="InterPro" id="IPR007157">
    <property type="entry name" value="PspA_VIPP1"/>
</dbReference>
<evidence type="ECO:0000256" key="2">
    <source>
        <dbReference type="SAM" id="Coils"/>
    </source>
</evidence>
<dbReference type="Proteomes" id="UP000006727">
    <property type="component" value="Chromosome 10"/>
</dbReference>
<organism evidence="3 4">
    <name type="scientific">Physcomitrium patens</name>
    <name type="common">Spreading-leaved earth moss</name>
    <name type="synonym">Physcomitrella patens</name>
    <dbReference type="NCBI Taxonomy" id="3218"/>
    <lineage>
        <taxon>Eukaryota</taxon>
        <taxon>Viridiplantae</taxon>
        <taxon>Streptophyta</taxon>
        <taxon>Embryophyta</taxon>
        <taxon>Bryophyta</taxon>
        <taxon>Bryophytina</taxon>
        <taxon>Bryopsida</taxon>
        <taxon>Funariidae</taxon>
        <taxon>Funariales</taxon>
        <taxon>Funariaceae</taxon>
        <taxon>Physcomitrium</taxon>
    </lineage>
</organism>
<evidence type="ECO:0000313" key="3">
    <source>
        <dbReference type="EnsemblPlants" id="Pp3c10_14840V3.7"/>
    </source>
</evidence>
<keyword evidence="2" id="KW-0175">Coiled coil</keyword>
<reference evidence="3 4" key="2">
    <citation type="journal article" date="2018" name="Plant J.">
        <title>The Physcomitrella patens chromosome-scale assembly reveals moss genome structure and evolution.</title>
        <authorList>
            <person name="Lang D."/>
            <person name="Ullrich K.K."/>
            <person name="Murat F."/>
            <person name="Fuchs J."/>
            <person name="Jenkins J."/>
            <person name="Haas F.B."/>
            <person name="Piednoel M."/>
            <person name="Gundlach H."/>
            <person name="Van Bel M."/>
            <person name="Meyberg R."/>
            <person name="Vives C."/>
            <person name="Morata J."/>
            <person name="Symeonidi A."/>
            <person name="Hiss M."/>
            <person name="Muchero W."/>
            <person name="Kamisugi Y."/>
            <person name="Saleh O."/>
            <person name="Blanc G."/>
            <person name="Decker E.L."/>
            <person name="van Gessel N."/>
            <person name="Grimwood J."/>
            <person name="Hayes R.D."/>
            <person name="Graham S.W."/>
            <person name="Gunter L.E."/>
            <person name="McDaniel S.F."/>
            <person name="Hoernstein S.N.W."/>
            <person name="Larsson A."/>
            <person name="Li F.W."/>
            <person name="Perroud P.F."/>
            <person name="Phillips J."/>
            <person name="Ranjan P."/>
            <person name="Rokshar D.S."/>
            <person name="Rothfels C.J."/>
            <person name="Schneider L."/>
            <person name="Shu S."/>
            <person name="Stevenson D.W."/>
            <person name="Thummler F."/>
            <person name="Tillich M."/>
            <person name="Villarreal Aguilar J.C."/>
            <person name="Widiez T."/>
            <person name="Wong G.K."/>
            <person name="Wymore A."/>
            <person name="Zhang Y."/>
            <person name="Zimmer A.D."/>
            <person name="Quatrano R.S."/>
            <person name="Mayer K.F.X."/>
            <person name="Goodstein D."/>
            <person name="Casacuberta J.M."/>
            <person name="Vandepoele K."/>
            <person name="Reski R."/>
            <person name="Cuming A.C."/>
            <person name="Tuskan G.A."/>
            <person name="Maumus F."/>
            <person name="Salse J."/>
            <person name="Schmutz J."/>
            <person name="Rensing S.A."/>
        </authorList>
    </citation>
    <scope>NUCLEOTIDE SEQUENCE [LARGE SCALE GENOMIC DNA]</scope>
    <source>
        <strain evidence="3 4">cv. Gransden 2004</strain>
    </source>
</reference>
<reference evidence="3 4" key="1">
    <citation type="journal article" date="2008" name="Science">
        <title>The Physcomitrella genome reveals evolutionary insights into the conquest of land by plants.</title>
        <authorList>
            <person name="Rensing S."/>
            <person name="Lang D."/>
            <person name="Zimmer A."/>
            <person name="Terry A."/>
            <person name="Salamov A."/>
            <person name="Shapiro H."/>
            <person name="Nishiyama T."/>
            <person name="Perroud P.-F."/>
            <person name="Lindquist E."/>
            <person name="Kamisugi Y."/>
            <person name="Tanahashi T."/>
            <person name="Sakakibara K."/>
            <person name="Fujita T."/>
            <person name="Oishi K."/>
            <person name="Shin-I T."/>
            <person name="Kuroki Y."/>
            <person name="Toyoda A."/>
            <person name="Suzuki Y."/>
            <person name="Hashimoto A."/>
            <person name="Yamaguchi K."/>
            <person name="Sugano A."/>
            <person name="Kohara Y."/>
            <person name="Fujiyama A."/>
            <person name="Anterola A."/>
            <person name="Aoki S."/>
            <person name="Ashton N."/>
            <person name="Barbazuk W.B."/>
            <person name="Barker E."/>
            <person name="Bennetzen J."/>
            <person name="Bezanilla M."/>
            <person name="Blankenship R."/>
            <person name="Cho S.H."/>
            <person name="Dutcher S."/>
            <person name="Estelle M."/>
            <person name="Fawcett J.A."/>
            <person name="Gundlach H."/>
            <person name="Hanada K."/>
            <person name="Heyl A."/>
            <person name="Hicks K.A."/>
            <person name="Hugh J."/>
            <person name="Lohr M."/>
            <person name="Mayer K."/>
            <person name="Melkozernov A."/>
            <person name="Murata T."/>
            <person name="Nelson D."/>
            <person name="Pils B."/>
            <person name="Prigge M."/>
            <person name="Reiss B."/>
            <person name="Renner T."/>
            <person name="Rombauts S."/>
            <person name="Rushton P."/>
            <person name="Sanderfoot A."/>
            <person name="Schween G."/>
            <person name="Shiu S.-H."/>
            <person name="Stueber K."/>
            <person name="Theodoulou F.L."/>
            <person name="Tu H."/>
            <person name="Van de Peer Y."/>
            <person name="Verrier P.J."/>
            <person name="Waters E."/>
            <person name="Wood A."/>
            <person name="Yang L."/>
            <person name="Cove D."/>
            <person name="Cuming A."/>
            <person name="Hasebe M."/>
            <person name="Lucas S."/>
            <person name="Mishler D.B."/>
            <person name="Reski R."/>
            <person name="Grigoriev I."/>
            <person name="Quatrano R.S."/>
            <person name="Boore J.L."/>
        </authorList>
    </citation>
    <scope>NUCLEOTIDE SEQUENCE [LARGE SCALE GENOMIC DNA]</scope>
    <source>
        <strain evidence="3 4">cv. Gransden 2004</strain>
    </source>
</reference>
<dbReference type="Gramene" id="Pp3c10_14840V3.7">
    <property type="protein sequence ID" value="Pp3c10_14840V3.7"/>
    <property type="gene ID" value="Pp3c10_14840"/>
</dbReference>
<dbReference type="EnsemblPlants" id="Pp3c10_14840V3.7">
    <property type="protein sequence ID" value="Pp3c10_14840V3.7"/>
    <property type="gene ID" value="Pp3c10_14840"/>
</dbReference>
<reference evidence="3" key="3">
    <citation type="submission" date="2020-12" db="UniProtKB">
        <authorList>
            <consortium name="EnsemblPlants"/>
        </authorList>
    </citation>
    <scope>IDENTIFICATION</scope>
</reference>